<keyword evidence="5" id="KW-0676">Redox-active center</keyword>
<evidence type="ECO:0000256" key="3">
    <source>
        <dbReference type="ARBA" id="ARBA00023002"/>
    </source>
</evidence>
<keyword evidence="3" id="KW-0560">Oxidoreductase</keyword>
<dbReference type="AlphaFoldDB" id="A0A955KXW2"/>
<evidence type="ECO:0000256" key="1">
    <source>
        <dbReference type="ARBA" id="ARBA00005791"/>
    </source>
</evidence>
<dbReference type="PANTHER" id="PTHR13887:SF14">
    <property type="entry name" value="DISULFIDE BOND FORMATION PROTEIN D"/>
    <property type="match status" value="1"/>
</dbReference>
<proteinExistence type="inferred from homology"/>
<feature type="transmembrane region" description="Helical" evidence="7">
    <location>
        <begin position="18"/>
        <end position="37"/>
    </location>
</feature>
<evidence type="ECO:0000256" key="2">
    <source>
        <dbReference type="ARBA" id="ARBA00022729"/>
    </source>
</evidence>
<comment type="similarity">
    <text evidence="1">Belongs to the thioredoxin family. DsbA subfamily.</text>
</comment>
<feature type="region of interest" description="Disordered" evidence="6">
    <location>
        <begin position="49"/>
        <end position="76"/>
    </location>
</feature>
<feature type="compositionally biased region" description="Polar residues" evidence="6">
    <location>
        <begin position="49"/>
        <end position="73"/>
    </location>
</feature>
<dbReference type="Gene3D" id="3.40.30.10">
    <property type="entry name" value="Glutaredoxin"/>
    <property type="match status" value="1"/>
</dbReference>
<keyword evidence="7" id="KW-0812">Transmembrane</keyword>
<evidence type="ECO:0000313" key="9">
    <source>
        <dbReference type="EMBL" id="MCA9376550.1"/>
    </source>
</evidence>
<evidence type="ECO:0000256" key="7">
    <source>
        <dbReference type="SAM" id="Phobius"/>
    </source>
</evidence>
<reference evidence="9" key="1">
    <citation type="submission" date="2020-04" db="EMBL/GenBank/DDBJ databases">
        <authorList>
            <person name="Zhang T."/>
        </authorList>
    </citation>
    <scope>NUCLEOTIDE SEQUENCE</scope>
    <source>
        <strain evidence="9">HKST-UBA17</strain>
    </source>
</reference>
<dbReference type="Gene3D" id="1.10.40.80">
    <property type="match status" value="1"/>
</dbReference>
<evidence type="ECO:0000256" key="4">
    <source>
        <dbReference type="ARBA" id="ARBA00023157"/>
    </source>
</evidence>
<feature type="domain" description="Thioredoxin" evidence="8">
    <location>
        <begin position="53"/>
        <end position="258"/>
    </location>
</feature>
<gene>
    <name evidence="9" type="ORF">KC685_01350</name>
</gene>
<dbReference type="InterPro" id="IPR012336">
    <property type="entry name" value="Thioredoxin-like_fold"/>
</dbReference>
<dbReference type="Pfam" id="PF13462">
    <property type="entry name" value="Thioredoxin_4"/>
    <property type="match status" value="1"/>
</dbReference>
<protein>
    <submittedName>
        <fullName evidence="9">DsbA family protein</fullName>
    </submittedName>
</protein>
<evidence type="ECO:0000256" key="6">
    <source>
        <dbReference type="SAM" id="MobiDB-lite"/>
    </source>
</evidence>
<dbReference type="Proteomes" id="UP000741282">
    <property type="component" value="Unassembled WGS sequence"/>
</dbReference>
<keyword evidence="7" id="KW-1133">Transmembrane helix</keyword>
<evidence type="ECO:0000313" key="10">
    <source>
        <dbReference type="Proteomes" id="UP000741282"/>
    </source>
</evidence>
<keyword evidence="4" id="KW-1015">Disulfide bond</keyword>
<dbReference type="PROSITE" id="PS51352">
    <property type="entry name" value="THIOREDOXIN_2"/>
    <property type="match status" value="1"/>
</dbReference>
<evidence type="ECO:0000256" key="5">
    <source>
        <dbReference type="ARBA" id="ARBA00023284"/>
    </source>
</evidence>
<dbReference type="EMBL" id="JAGQLN010000004">
    <property type="protein sequence ID" value="MCA9376550.1"/>
    <property type="molecule type" value="Genomic_DNA"/>
</dbReference>
<reference evidence="9" key="2">
    <citation type="journal article" date="2021" name="Microbiome">
        <title>Successional dynamics and alternative stable states in a saline activated sludge microbial community over 9 years.</title>
        <authorList>
            <person name="Wang Y."/>
            <person name="Ye J."/>
            <person name="Ju F."/>
            <person name="Liu L."/>
            <person name="Boyd J.A."/>
            <person name="Deng Y."/>
            <person name="Parks D.H."/>
            <person name="Jiang X."/>
            <person name="Yin X."/>
            <person name="Woodcroft B.J."/>
            <person name="Tyson G.W."/>
            <person name="Hugenholtz P."/>
            <person name="Polz M.F."/>
            <person name="Zhang T."/>
        </authorList>
    </citation>
    <scope>NUCLEOTIDE SEQUENCE</scope>
    <source>
        <strain evidence="9">HKST-UBA17</strain>
    </source>
</reference>
<evidence type="ECO:0000259" key="8">
    <source>
        <dbReference type="PROSITE" id="PS51352"/>
    </source>
</evidence>
<sequence length="258" mass="27453">MNESESTDGVITIDVKALMTPLSIIIGAVIISGVIFVTRNDGNVAGTAINTGSETGGTVPTEDVQPTLNGSTTLDDDPVMGDLDTAKVAIVEFSDYECPFCKRHHEETKDQIISQYIDTGDAVMVFRDFPLSFHDPLATQEAMAAECVQDLAGDAKYYEYGDLIFGATNSNVGLDPAELYTLAGQVGVDADDFKKCLDSEQFKDEVTKDLADGQAAGVTGTPGFIIGKLDKDGNVVGEVIAGAQPFSVFQATIEKYLK</sequence>
<dbReference type="InterPro" id="IPR036249">
    <property type="entry name" value="Thioredoxin-like_sf"/>
</dbReference>
<accession>A0A955KXW2</accession>
<dbReference type="SUPFAM" id="SSF52833">
    <property type="entry name" value="Thioredoxin-like"/>
    <property type="match status" value="1"/>
</dbReference>
<keyword evidence="7" id="KW-0472">Membrane</keyword>
<organism evidence="9 10">
    <name type="scientific">Candidatus Dojkabacteria bacterium</name>
    <dbReference type="NCBI Taxonomy" id="2099670"/>
    <lineage>
        <taxon>Bacteria</taxon>
        <taxon>Candidatus Dojkabacteria</taxon>
    </lineage>
</organism>
<dbReference type="InterPro" id="IPR013766">
    <property type="entry name" value="Thioredoxin_domain"/>
</dbReference>
<dbReference type="PANTHER" id="PTHR13887">
    <property type="entry name" value="GLUTATHIONE S-TRANSFERASE KAPPA"/>
    <property type="match status" value="1"/>
</dbReference>
<comment type="caution">
    <text evidence="9">The sequence shown here is derived from an EMBL/GenBank/DDBJ whole genome shotgun (WGS) entry which is preliminary data.</text>
</comment>
<keyword evidence="2" id="KW-0732">Signal</keyword>
<dbReference type="GO" id="GO:0016491">
    <property type="term" value="F:oxidoreductase activity"/>
    <property type="evidence" value="ECO:0007669"/>
    <property type="project" value="UniProtKB-KW"/>
</dbReference>
<name>A0A955KXW2_9BACT</name>